<reference evidence="1" key="1">
    <citation type="submission" date="2022-06" db="EMBL/GenBank/DDBJ databases">
        <authorList>
            <person name="Legras J.-L."/>
            <person name="Devillers H."/>
            <person name="Grondin C."/>
        </authorList>
    </citation>
    <scope>NUCLEOTIDE SEQUENCE</scope>
    <source>
        <strain evidence="1">CLIB 1444</strain>
    </source>
</reference>
<sequence length="320" mass="37148">MFKNRQYEVVKKGDVIYGTKPLQSIDSKATNLVFGGELVGQSIIAAWETVPEEGWSPNSFHSYFIRPATVESVIRYEVIEQSNGKNFKNRLVNCYQDNTNKLVFVAMMSFGYNNNSVQRIKDWHSSPSPNVKSVPYDFQFKPNDYFFKYKDNMEELMIFNTTNDSIQAMVPPEIFEDAEDAEKTIDIGNRRLGFFTRVNTDELMDAKSDIKANYADLGFVTDATTLVIFFRSLGIAFNFKYFWYKYASMDHNIYFHDHDFNITEWIFIDYRFTRLSNGRVSFETFGFNTEGKLIVSVYQEAQVQIPKKVADQATGGYYKL</sequence>
<accession>A0ACA9Y4F2</accession>
<keyword evidence="2" id="KW-1185">Reference proteome</keyword>
<comment type="caution">
    <text evidence="1">The sequence shown here is derived from an EMBL/GenBank/DDBJ whole genome shotgun (WGS) entry which is preliminary data.</text>
</comment>
<evidence type="ECO:0000313" key="2">
    <source>
        <dbReference type="Proteomes" id="UP001152531"/>
    </source>
</evidence>
<proteinExistence type="predicted"/>
<dbReference type="EMBL" id="CALSDN010000002">
    <property type="protein sequence ID" value="CAH6719633.1"/>
    <property type="molecule type" value="Genomic_DNA"/>
</dbReference>
<keyword evidence="1" id="KW-0378">Hydrolase</keyword>
<dbReference type="Proteomes" id="UP001152531">
    <property type="component" value="Unassembled WGS sequence"/>
</dbReference>
<protein>
    <submittedName>
        <fullName evidence="1">Peroxisomal acyl-coenzyme A thioester hydrolase 1</fullName>
    </submittedName>
</protein>
<evidence type="ECO:0000313" key="1">
    <source>
        <dbReference type="EMBL" id="CAH6719633.1"/>
    </source>
</evidence>
<gene>
    <name evidence="1" type="ORF">CLIB1444_02S13036</name>
</gene>
<organism evidence="1 2">
    <name type="scientific">[Candida] jaroonii</name>
    <dbReference type="NCBI Taxonomy" id="467808"/>
    <lineage>
        <taxon>Eukaryota</taxon>
        <taxon>Fungi</taxon>
        <taxon>Dikarya</taxon>
        <taxon>Ascomycota</taxon>
        <taxon>Saccharomycotina</taxon>
        <taxon>Pichiomycetes</taxon>
        <taxon>Debaryomycetaceae</taxon>
        <taxon>Yamadazyma</taxon>
    </lineage>
</organism>
<name>A0ACA9Y4F2_9ASCO</name>